<organism evidence="3 4">
    <name type="scientific">Skermanella aerolata</name>
    <dbReference type="NCBI Taxonomy" id="393310"/>
    <lineage>
        <taxon>Bacteria</taxon>
        <taxon>Pseudomonadati</taxon>
        <taxon>Pseudomonadota</taxon>
        <taxon>Alphaproteobacteria</taxon>
        <taxon>Rhodospirillales</taxon>
        <taxon>Azospirillaceae</taxon>
        <taxon>Skermanella</taxon>
    </lineage>
</organism>
<dbReference type="FunFam" id="3.40.50.720:FF:000084">
    <property type="entry name" value="Short-chain dehydrogenase reductase"/>
    <property type="match status" value="1"/>
</dbReference>
<dbReference type="Pfam" id="PF13561">
    <property type="entry name" value="adh_short_C2"/>
    <property type="match status" value="1"/>
</dbReference>
<dbReference type="InterPro" id="IPR002347">
    <property type="entry name" value="SDR_fam"/>
</dbReference>
<sequence>MVMGLDGKRALVTGAASGIGRAARAALRDAGVRVIGLDRAPGSEGDADWVVADLTDERQVINAVADAVGRLGGLDILVNCAGIEIEAPLRGIDIADMDRMYAVNLRGPVIVAREALKSMKPGARIINIASELAYLGRQNASGYCATKGAMISLTRAWARELAPDILVNAVAPGPIDTPLLGFDRMTEAQKALESANPMGRIGRPEEVAAAILFLASPAASFTTGQCISVDGGAAMH</sequence>
<keyword evidence="4" id="KW-1185">Reference proteome</keyword>
<accession>A0A512DI49</accession>
<comment type="caution">
    <text evidence="3">The sequence shown here is derived from an EMBL/GenBank/DDBJ whole genome shotgun (WGS) entry which is preliminary data.</text>
</comment>
<keyword evidence="2" id="KW-0560">Oxidoreductase</keyword>
<comment type="similarity">
    <text evidence="1">Belongs to the short-chain dehydrogenases/reductases (SDR) family.</text>
</comment>
<evidence type="ECO:0000256" key="2">
    <source>
        <dbReference type="ARBA" id="ARBA00023002"/>
    </source>
</evidence>
<dbReference type="PANTHER" id="PTHR24321:SF8">
    <property type="entry name" value="ESTRADIOL 17-BETA-DEHYDROGENASE 8-RELATED"/>
    <property type="match status" value="1"/>
</dbReference>
<protein>
    <submittedName>
        <fullName evidence="3">Short-chain dehydrogenase</fullName>
    </submittedName>
</protein>
<evidence type="ECO:0000256" key="1">
    <source>
        <dbReference type="ARBA" id="ARBA00006484"/>
    </source>
</evidence>
<dbReference type="GO" id="GO:0016491">
    <property type="term" value="F:oxidoreductase activity"/>
    <property type="evidence" value="ECO:0007669"/>
    <property type="project" value="UniProtKB-KW"/>
</dbReference>
<evidence type="ECO:0000313" key="3">
    <source>
        <dbReference type="EMBL" id="GEO36154.1"/>
    </source>
</evidence>
<name>A0A512DI49_9PROT</name>
<reference evidence="3 4" key="1">
    <citation type="submission" date="2019-07" db="EMBL/GenBank/DDBJ databases">
        <title>Whole genome shotgun sequence of Skermanella aerolata NBRC 106429.</title>
        <authorList>
            <person name="Hosoyama A."/>
            <person name="Uohara A."/>
            <person name="Ohji S."/>
            <person name="Ichikawa N."/>
        </authorList>
    </citation>
    <scope>NUCLEOTIDE SEQUENCE [LARGE SCALE GENOMIC DNA]</scope>
    <source>
        <strain evidence="3 4">NBRC 106429</strain>
    </source>
</reference>
<gene>
    <name evidence="3" type="ORF">SAE02_03020</name>
</gene>
<dbReference type="Gene3D" id="3.40.50.720">
    <property type="entry name" value="NAD(P)-binding Rossmann-like Domain"/>
    <property type="match status" value="1"/>
</dbReference>
<dbReference type="RefSeq" id="WP_044425668.1">
    <property type="nucleotide sequence ID" value="NZ_BJYZ01000002.1"/>
</dbReference>
<proteinExistence type="inferred from homology"/>
<dbReference type="Proteomes" id="UP000321523">
    <property type="component" value="Unassembled WGS sequence"/>
</dbReference>
<dbReference type="CDD" id="cd05233">
    <property type="entry name" value="SDR_c"/>
    <property type="match status" value="1"/>
</dbReference>
<dbReference type="PANTHER" id="PTHR24321">
    <property type="entry name" value="DEHYDROGENASES, SHORT CHAIN"/>
    <property type="match status" value="1"/>
</dbReference>
<dbReference type="AlphaFoldDB" id="A0A512DI49"/>
<evidence type="ECO:0000313" key="4">
    <source>
        <dbReference type="Proteomes" id="UP000321523"/>
    </source>
</evidence>
<dbReference type="PRINTS" id="PR00081">
    <property type="entry name" value="GDHRDH"/>
</dbReference>
<dbReference type="PRINTS" id="PR00080">
    <property type="entry name" value="SDRFAMILY"/>
</dbReference>
<dbReference type="InterPro" id="IPR036291">
    <property type="entry name" value="NAD(P)-bd_dom_sf"/>
</dbReference>
<dbReference type="OrthoDB" id="7375193at2"/>
<dbReference type="EMBL" id="BJYZ01000002">
    <property type="protein sequence ID" value="GEO36154.1"/>
    <property type="molecule type" value="Genomic_DNA"/>
</dbReference>
<dbReference type="InterPro" id="IPR020904">
    <property type="entry name" value="Sc_DH/Rdtase_CS"/>
</dbReference>
<dbReference type="PROSITE" id="PS00061">
    <property type="entry name" value="ADH_SHORT"/>
    <property type="match status" value="1"/>
</dbReference>
<dbReference type="SUPFAM" id="SSF51735">
    <property type="entry name" value="NAD(P)-binding Rossmann-fold domains"/>
    <property type="match status" value="1"/>
</dbReference>